<feature type="domain" description="NYN" evidence="1">
    <location>
        <begin position="4"/>
        <end position="171"/>
    </location>
</feature>
<evidence type="ECO:0000313" key="3">
    <source>
        <dbReference type="Proteomes" id="UP001555786"/>
    </source>
</evidence>
<accession>A0ABV3PRT9</accession>
<name>A0ABV3PRT9_9HYPH</name>
<dbReference type="PANTHER" id="PTHR35458:SF8">
    <property type="entry name" value="SLR0650 PROTEIN"/>
    <property type="match status" value="1"/>
</dbReference>
<evidence type="ECO:0000259" key="1">
    <source>
        <dbReference type="Pfam" id="PF01936"/>
    </source>
</evidence>
<dbReference type="Gene3D" id="3.40.50.1010">
    <property type="entry name" value="5'-nuclease"/>
    <property type="match status" value="1"/>
</dbReference>
<dbReference type="Pfam" id="PF01936">
    <property type="entry name" value="NYN"/>
    <property type="match status" value="1"/>
</dbReference>
<protein>
    <submittedName>
        <fullName evidence="2">NYN domain-containing protein</fullName>
    </submittedName>
</protein>
<dbReference type="PANTHER" id="PTHR35458">
    <property type="entry name" value="SLR0755 PROTEIN"/>
    <property type="match status" value="1"/>
</dbReference>
<sequence length="179" mass="20255">MDFVYVDNSNLYIEGRRVSAVAQGIASNIREAMEKGILDHGYTISFGKLYEFLCGRDKREIKRAALFGSRPPPNDGIWQHAQKAGFTLHLEDRNYANKEKKIDTGIATLLTKDAYKEGKPKQDVFVLVAGDSDYVPTIKALQEDGYIVEVVFWKHAAKELRDVASKFIPLDDFLEALRL</sequence>
<dbReference type="Proteomes" id="UP001555786">
    <property type="component" value="Unassembled WGS sequence"/>
</dbReference>
<organism evidence="2 3">
    <name type="scientific">Labrys neptuniae</name>
    <dbReference type="NCBI Taxonomy" id="376174"/>
    <lineage>
        <taxon>Bacteria</taxon>
        <taxon>Pseudomonadati</taxon>
        <taxon>Pseudomonadota</taxon>
        <taxon>Alphaproteobacteria</taxon>
        <taxon>Hyphomicrobiales</taxon>
        <taxon>Xanthobacteraceae</taxon>
        <taxon>Labrys</taxon>
    </lineage>
</organism>
<comment type="caution">
    <text evidence="2">The sequence shown here is derived from an EMBL/GenBank/DDBJ whole genome shotgun (WGS) entry which is preliminary data.</text>
</comment>
<keyword evidence="3" id="KW-1185">Reference proteome</keyword>
<dbReference type="InterPro" id="IPR047140">
    <property type="entry name" value="LabA"/>
</dbReference>
<dbReference type="EMBL" id="JBFNQD010000008">
    <property type="protein sequence ID" value="MEW9308370.1"/>
    <property type="molecule type" value="Genomic_DNA"/>
</dbReference>
<gene>
    <name evidence="2" type="ORF">ABXS05_22650</name>
</gene>
<dbReference type="InterPro" id="IPR021139">
    <property type="entry name" value="NYN"/>
</dbReference>
<dbReference type="RefSeq" id="WP_367625462.1">
    <property type="nucleotide sequence ID" value="NZ_JBFNQD010000008.1"/>
</dbReference>
<proteinExistence type="predicted"/>
<evidence type="ECO:0000313" key="2">
    <source>
        <dbReference type="EMBL" id="MEW9308370.1"/>
    </source>
</evidence>
<reference evidence="2 3" key="1">
    <citation type="submission" date="2024-07" db="EMBL/GenBank/DDBJ databases">
        <title>Description of Labrys sedimenti sp. nov., isolated from a diclofenac-degrading enrichment culture.</title>
        <authorList>
            <person name="Tancsics A."/>
            <person name="Csepanyi A."/>
        </authorList>
    </citation>
    <scope>NUCLEOTIDE SEQUENCE [LARGE SCALE GENOMIC DNA]</scope>
    <source>
        <strain evidence="2 3">LMG 23578</strain>
    </source>
</reference>